<name>A0A9X3IVB8_9BACT</name>
<reference evidence="2" key="1">
    <citation type="submission" date="2022-11" db="EMBL/GenBank/DDBJ databases">
        <title>Minimal conservation of predation-associated metabolite biosynthetic gene clusters underscores biosynthetic potential of Myxococcota including descriptions for ten novel species: Archangium lansinium sp. nov., Myxococcus landrumus sp. nov., Nannocystis bai.</title>
        <authorList>
            <person name="Ahearne A."/>
            <person name="Stevens C."/>
            <person name="Phillips K."/>
        </authorList>
    </citation>
    <scope>NUCLEOTIDE SEQUENCE</scope>
    <source>
        <strain evidence="2">Na p29</strain>
    </source>
</reference>
<evidence type="ECO:0000313" key="2">
    <source>
        <dbReference type="EMBL" id="MCY1004289.1"/>
    </source>
</evidence>
<protein>
    <submittedName>
        <fullName evidence="2">Uncharacterized protein</fullName>
    </submittedName>
</protein>
<feature type="region of interest" description="Disordered" evidence="1">
    <location>
        <begin position="92"/>
        <end position="124"/>
    </location>
</feature>
<keyword evidence="3" id="KW-1185">Reference proteome</keyword>
<gene>
    <name evidence="2" type="ORF">OV079_01625</name>
</gene>
<dbReference type="Proteomes" id="UP001150924">
    <property type="component" value="Unassembled WGS sequence"/>
</dbReference>
<dbReference type="AlphaFoldDB" id="A0A9X3IVB8"/>
<evidence type="ECO:0000256" key="1">
    <source>
        <dbReference type="SAM" id="MobiDB-lite"/>
    </source>
</evidence>
<dbReference type="EMBL" id="JAPNKE010000002">
    <property type="protein sequence ID" value="MCY1004289.1"/>
    <property type="molecule type" value="Genomic_DNA"/>
</dbReference>
<evidence type="ECO:0000313" key="3">
    <source>
        <dbReference type="Proteomes" id="UP001150924"/>
    </source>
</evidence>
<proteinExistence type="predicted"/>
<accession>A0A9X3IVB8</accession>
<sequence>MPQCLTANPTYLEVESLETGDSAYTVRVNAAAPSLTVIFVPPTLRDPTGAPISTGSVTGVACYPTGPVCGTNQIVFTTDHLNTEYTVTVTYTEPPRSDTVGPPLDTPTKSPKFKPLTSCPPSAP</sequence>
<comment type="caution">
    <text evidence="2">The sequence shown here is derived from an EMBL/GenBank/DDBJ whole genome shotgun (WGS) entry which is preliminary data.</text>
</comment>
<dbReference type="RefSeq" id="WP_267765834.1">
    <property type="nucleotide sequence ID" value="NZ_JAPNKE010000002.1"/>
</dbReference>
<organism evidence="2 3">
    <name type="scientific">Nannocystis pusilla</name>
    <dbReference type="NCBI Taxonomy" id="889268"/>
    <lineage>
        <taxon>Bacteria</taxon>
        <taxon>Pseudomonadati</taxon>
        <taxon>Myxococcota</taxon>
        <taxon>Polyangia</taxon>
        <taxon>Nannocystales</taxon>
        <taxon>Nannocystaceae</taxon>
        <taxon>Nannocystis</taxon>
    </lineage>
</organism>